<dbReference type="AlphaFoldDB" id="A0AA38UBA4"/>
<feature type="compositionally biased region" description="Low complexity" evidence="1">
    <location>
        <begin position="295"/>
        <end position="311"/>
    </location>
</feature>
<feature type="compositionally biased region" description="Low complexity" evidence="1">
    <location>
        <begin position="361"/>
        <end position="375"/>
    </location>
</feature>
<accession>A0AA38UBA4</accession>
<protein>
    <submittedName>
        <fullName evidence="2">Uncharacterized protein</fullName>
    </submittedName>
</protein>
<evidence type="ECO:0000313" key="2">
    <source>
        <dbReference type="EMBL" id="KAJ3836189.1"/>
    </source>
</evidence>
<feature type="compositionally biased region" description="Low complexity" evidence="1">
    <location>
        <begin position="251"/>
        <end position="261"/>
    </location>
</feature>
<organism evidence="2 3">
    <name type="scientific">Lentinula raphanica</name>
    <dbReference type="NCBI Taxonomy" id="153919"/>
    <lineage>
        <taxon>Eukaryota</taxon>
        <taxon>Fungi</taxon>
        <taxon>Dikarya</taxon>
        <taxon>Basidiomycota</taxon>
        <taxon>Agaricomycotina</taxon>
        <taxon>Agaricomycetes</taxon>
        <taxon>Agaricomycetidae</taxon>
        <taxon>Agaricales</taxon>
        <taxon>Marasmiineae</taxon>
        <taxon>Omphalotaceae</taxon>
        <taxon>Lentinula</taxon>
    </lineage>
</organism>
<feature type="compositionally biased region" description="Basic residues" evidence="1">
    <location>
        <begin position="392"/>
        <end position="409"/>
    </location>
</feature>
<comment type="caution">
    <text evidence="2">The sequence shown here is derived from an EMBL/GenBank/DDBJ whole genome shotgun (WGS) entry which is preliminary data.</text>
</comment>
<feature type="region of interest" description="Disordered" evidence="1">
    <location>
        <begin position="1"/>
        <end position="29"/>
    </location>
</feature>
<feature type="region of interest" description="Disordered" evidence="1">
    <location>
        <begin position="194"/>
        <end position="222"/>
    </location>
</feature>
<reference evidence="2" key="1">
    <citation type="submission" date="2022-08" db="EMBL/GenBank/DDBJ databases">
        <authorList>
            <consortium name="DOE Joint Genome Institute"/>
            <person name="Min B."/>
            <person name="Riley R."/>
            <person name="Sierra-Patev S."/>
            <person name="Naranjo-Ortiz M."/>
            <person name="Looney B."/>
            <person name="Konkel Z."/>
            <person name="Slot J.C."/>
            <person name="Sakamoto Y."/>
            <person name="Steenwyk J.L."/>
            <person name="Rokas A."/>
            <person name="Carro J."/>
            <person name="Camarero S."/>
            <person name="Ferreira P."/>
            <person name="Molpeceres G."/>
            <person name="Ruiz-Duenas F.J."/>
            <person name="Serrano A."/>
            <person name="Henrissat B."/>
            <person name="Drula E."/>
            <person name="Hughes K.W."/>
            <person name="Mata J.L."/>
            <person name="Ishikawa N.K."/>
            <person name="Vargas-Isla R."/>
            <person name="Ushijima S."/>
            <person name="Smith C.A."/>
            <person name="Ahrendt S."/>
            <person name="Andreopoulos W."/>
            <person name="He G."/>
            <person name="Labutti K."/>
            <person name="Lipzen A."/>
            <person name="Ng V."/>
            <person name="Sandor L."/>
            <person name="Barry K."/>
            <person name="Martinez A.T."/>
            <person name="Xiao Y."/>
            <person name="Gibbons J.G."/>
            <person name="Terashima K."/>
            <person name="Hibbett D.S."/>
            <person name="Grigoriev I.V."/>
        </authorList>
    </citation>
    <scope>NUCLEOTIDE SEQUENCE</scope>
    <source>
        <strain evidence="2">TFB9207</strain>
    </source>
</reference>
<sequence length="537" mass="60180">MLRFPPAEYEWPSTSRSSKTSNVMTEDHEDHDNFHQNHQIHLGLLRLHRPHHPSASTTDLLPYPADKTPNAPYSPNVSWFPPLLPTDGRVQGIRWYPDDEEILDLDFENTRTGTVRPRDTCSFDVDSTWLSISGLGADHDSDGRMLMLSQPKTDSVEDSLLTTLFPVASSTHDSEISISMPVVSLPEVLVDVEESESLPPLPPTRNHTSGSTTEASSSVPVGVPPFLLPSLSREGTPSSSSMMMMMMILDNNDSTNSNDSTQRPKTNHRPNRANRANRANRPSPPGVLVSSPRQSHTGSNRTTTTSTLSNPGPRPDPPSSFSSPFSNPNPFSSLATYQNTDTENTSERVPAIPIPSYDTPSSYGFGSGSSFSSSSNLPNPKSDERYPSYPHKLPHRPHKPHNSHTHKSARYSPYPNNPNPPIQIQPIQRRPNPPPPRLDRSYRSYRLPHTPTPGSTKGLMEYTIEFSHTNNTPEDEARFLAQVEGRRAREVKREVNRQRREMKREMRVGMDRQGRDGNLNWNGGYDYRRRLSLTSNM</sequence>
<feature type="compositionally biased region" description="Polar residues" evidence="1">
    <location>
        <begin position="205"/>
        <end position="219"/>
    </location>
</feature>
<name>A0AA38UBA4_9AGAR</name>
<evidence type="ECO:0000313" key="3">
    <source>
        <dbReference type="Proteomes" id="UP001163846"/>
    </source>
</evidence>
<feature type="compositionally biased region" description="Polar residues" evidence="1">
    <location>
        <begin position="12"/>
        <end position="24"/>
    </location>
</feature>
<gene>
    <name evidence="2" type="ORF">F5878DRAFT_663182</name>
</gene>
<dbReference type="EMBL" id="MU806341">
    <property type="protein sequence ID" value="KAJ3836189.1"/>
    <property type="molecule type" value="Genomic_DNA"/>
</dbReference>
<dbReference type="Proteomes" id="UP001163846">
    <property type="component" value="Unassembled WGS sequence"/>
</dbReference>
<proteinExistence type="predicted"/>
<feature type="compositionally biased region" description="Polar residues" evidence="1">
    <location>
        <begin position="334"/>
        <end position="343"/>
    </location>
</feature>
<evidence type="ECO:0000256" key="1">
    <source>
        <dbReference type="SAM" id="MobiDB-lite"/>
    </source>
</evidence>
<feature type="compositionally biased region" description="Low complexity" evidence="1">
    <location>
        <begin position="319"/>
        <end position="333"/>
    </location>
</feature>
<keyword evidence="3" id="KW-1185">Reference proteome</keyword>
<feature type="region of interest" description="Disordered" evidence="1">
    <location>
        <begin position="251"/>
        <end position="458"/>
    </location>
</feature>